<dbReference type="Gene3D" id="1.10.1220.10">
    <property type="entry name" value="Met repressor-like"/>
    <property type="match status" value="1"/>
</dbReference>
<reference evidence="3" key="1">
    <citation type="submission" date="2016-10" db="EMBL/GenBank/DDBJ databases">
        <authorList>
            <person name="Varghese N."/>
            <person name="Submissions S."/>
        </authorList>
    </citation>
    <scope>NUCLEOTIDE SEQUENCE [LARGE SCALE GENOMIC DNA]</scope>
    <source>
        <strain evidence="3">DSM 173</strain>
    </source>
</reference>
<dbReference type="EMBL" id="FNOW01000009">
    <property type="protein sequence ID" value="SDX67880.1"/>
    <property type="molecule type" value="Genomic_DNA"/>
</dbReference>
<protein>
    <recommendedName>
        <fullName evidence="1">Ribbon-helix-helix protein RHH domain-containing protein</fullName>
    </recommendedName>
</protein>
<evidence type="ECO:0000259" key="1">
    <source>
        <dbReference type="Pfam" id="PF19839"/>
    </source>
</evidence>
<dbReference type="InterPro" id="IPR045559">
    <property type="entry name" value="RHH_9"/>
</dbReference>
<dbReference type="AlphaFoldDB" id="A0A1H3DNF4"/>
<name>A0A1H3DNF4_ALLWA</name>
<evidence type="ECO:0000313" key="2">
    <source>
        <dbReference type="EMBL" id="SDX67880.1"/>
    </source>
</evidence>
<dbReference type="RefSeq" id="WP_245709087.1">
    <property type="nucleotide sequence ID" value="NZ_FNOW01000009.1"/>
</dbReference>
<keyword evidence="3" id="KW-1185">Reference proteome</keyword>
<evidence type="ECO:0000313" key="3">
    <source>
        <dbReference type="Proteomes" id="UP000198672"/>
    </source>
</evidence>
<sequence>MGIESGMENRTARLTVLIDPRKKQIFEEICAQQDLNASQVIRKLMRQYIIEHAGSRELPDWLTSGSVKAEDKPL</sequence>
<dbReference type="Proteomes" id="UP000198672">
    <property type="component" value="Unassembled WGS sequence"/>
</dbReference>
<dbReference type="STRING" id="61595.SAMN05421644_10955"/>
<dbReference type="GO" id="GO:0006355">
    <property type="term" value="P:regulation of DNA-templated transcription"/>
    <property type="evidence" value="ECO:0007669"/>
    <property type="project" value="InterPro"/>
</dbReference>
<feature type="domain" description="Ribbon-helix-helix protein RHH" evidence="1">
    <location>
        <begin position="7"/>
        <end position="71"/>
    </location>
</feature>
<dbReference type="InterPro" id="IPR010985">
    <property type="entry name" value="Ribbon_hlx_hlx"/>
</dbReference>
<proteinExistence type="predicted"/>
<gene>
    <name evidence="2" type="ORF">SAMN05421644_10955</name>
</gene>
<dbReference type="SUPFAM" id="SSF47598">
    <property type="entry name" value="Ribbon-helix-helix"/>
    <property type="match status" value="1"/>
</dbReference>
<dbReference type="InterPro" id="IPR013321">
    <property type="entry name" value="Arc_rbn_hlx_hlx"/>
</dbReference>
<dbReference type="Pfam" id="PF19839">
    <property type="entry name" value="RHH_9"/>
    <property type="match status" value="1"/>
</dbReference>
<accession>A0A1H3DNF4</accession>
<organism evidence="2 3">
    <name type="scientific">Allochromatium warmingii</name>
    <name type="common">Chromatium warmingii</name>
    <dbReference type="NCBI Taxonomy" id="61595"/>
    <lineage>
        <taxon>Bacteria</taxon>
        <taxon>Pseudomonadati</taxon>
        <taxon>Pseudomonadota</taxon>
        <taxon>Gammaproteobacteria</taxon>
        <taxon>Chromatiales</taxon>
        <taxon>Chromatiaceae</taxon>
        <taxon>Allochromatium</taxon>
    </lineage>
</organism>